<keyword evidence="2 6" id="KW-0812">Transmembrane</keyword>
<comment type="similarity">
    <text evidence="5">Belongs to the TMEM179 family.</text>
</comment>
<keyword evidence="3 6" id="KW-1133">Transmembrane helix</keyword>
<dbReference type="EMBL" id="JADGJD010000011">
    <property type="protein sequence ID" value="KAJ3057096.1"/>
    <property type="molecule type" value="Genomic_DNA"/>
</dbReference>
<evidence type="ECO:0008006" key="9">
    <source>
        <dbReference type="Google" id="ProtNLM"/>
    </source>
</evidence>
<accession>A0AAD5SK01</accession>
<dbReference type="AlphaFoldDB" id="A0AAD5SK01"/>
<evidence type="ECO:0000256" key="6">
    <source>
        <dbReference type="SAM" id="Phobius"/>
    </source>
</evidence>
<comment type="subcellular location">
    <subcellularLocation>
        <location evidence="1">Membrane</location>
        <topology evidence="1">Multi-pass membrane protein</topology>
    </subcellularLocation>
</comment>
<sequence length="199" mass="21716">MQLPAYVKTGGYAVLHLIQLITAMVLTIGISTQAQYGPPKICLLYISNYHLQNREFIFDAKSGACGGIVGIGTLGIILSIAFLFISIAYNLRAKLRASRIILTLAVVASIFTFVALIGASMTSVGLKQTCSQFESVSNTSCEAVFATGFFYDGKVGETYRRNLATVAAAAGAGWVMVLSWAVYAALEWYNYKHESERWW</sequence>
<evidence type="ECO:0000256" key="2">
    <source>
        <dbReference type="ARBA" id="ARBA00022692"/>
    </source>
</evidence>
<gene>
    <name evidence="7" type="ORF">HK097_000560</name>
</gene>
<feature type="transmembrane region" description="Helical" evidence="6">
    <location>
        <begin position="100"/>
        <end position="119"/>
    </location>
</feature>
<evidence type="ECO:0000313" key="8">
    <source>
        <dbReference type="Proteomes" id="UP001212841"/>
    </source>
</evidence>
<feature type="transmembrane region" description="Helical" evidence="6">
    <location>
        <begin position="12"/>
        <end position="30"/>
    </location>
</feature>
<feature type="transmembrane region" description="Helical" evidence="6">
    <location>
        <begin position="163"/>
        <end position="186"/>
    </location>
</feature>
<keyword evidence="4 6" id="KW-0472">Membrane</keyword>
<name>A0AAD5SK01_9FUNG</name>
<comment type="caution">
    <text evidence="7">The sequence shown here is derived from an EMBL/GenBank/DDBJ whole genome shotgun (WGS) entry which is preliminary data.</text>
</comment>
<feature type="transmembrane region" description="Helical" evidence="6">
    <location>
        <begin position="68"/>
        <end position="88"/>
    </location>
</feature>
<organism evidence="7 8">
    <name type="scientific">Rhizophlyctis rosea</name>
    <dbReference type="NCBI Taxonomy" id="64517"/>
    <lineage>
        <taxon>Eukaryota</taxon>
        <taxon>Fungi</taxon>
        <taxon>Fungi incertae sedis</taxon>
        <taxon>Chytridiomycota</taxon>
        <taxon>Chytridiomycota incertae sedis</taxon>
        <taxon>Chytridiomycetes</taxon>
        <taxon>Rhizophlyctidales</taxon>
        <taxon>Rhizophlyctidaceae</taxon>
        <taxon>Rhizophlyctis</taxon>
    </lineage>
</organism>
<keyword evidence="8" id="KW-1185">Reference proteome</keyword>
<proteinExistence type="inferred from homology"/>
<protein>
    <recommendedName>
        <fullName evidence="9">MARVEL domain-containing protein</fullName>
    </recommendedName>
</protein>
<evidence type="ECO:0000256" key="3">
    <source>
        <dbReference type="ARBA" id="ARBA00022989"/>
    </source>
</evidence>
<dbReference type="InterPro" id="IPR059010">
    <property type="entry name" value="TMEM179-179B"/>
</dbReference>
<dbReference type="Pfam" id="PF26158">
    <property type="entry name" value="Claudin_TMEM179-179B"/>
    <property type="match status" value="1"/>
</dbReference>
<evidence type="ECO:0000256" key="5">
    <source>
        <dbReference type="ARBA" id="ARBA00093776"/>
    </source>
</evidence>
<reference evidence="7" key="1">
    <citation type="submission" date="2020-05" db="EMBL/GenBank/DDBJ databases">
        <title>Phylogenomic resolution of chytrid fungi.</title>
        <authorList>
            <person name="Stajich J.E."/>
            <person name="Amses K."/>
            <person name="Simmons R."/>
            <person name="Seto K."/>
            <person name="Myers J."/>
            <person name="Bonds A."/>
            <person name="Quandt C.A."/>
            <person name="Barry K."/>
            <person name="Liu P."/>
            <person name="Grigoriev I."/>
            <person name="Longcore J.E."/>
            <person name="James T.Y."/>
        </authorList>
    </citation>
    <scope>NUCLEOTIDE SEQUENCE</scope>
    <source>
        <strain evidence="7">JEL0318</strain>
    </source>
</reference>
<evidence type="ECO:0000256" key="1">
    <source>
        <dbReference type="ARBA" id="ARBA00004141"/>
    </source>
</evidence>
<evidence type="ECO:0000313" key="7">
    <source>
        <dbReference type="EMBL" id="KAJ3057096.1"/>
    </source>
</evidence>
<evidence type="ECO:0000256" key="4">
    <source>
        <dbReference type="ARBA" id="ARBA00023136"/>
    </source>
</evidence>
<dbReference type="Proteomes" id="UP001212841">
    <property type="component" value="Unassembled WGS sequence"/>
</dbReference>